<reference evidence="3" key="1">
    <citation type="submission" date="2021-05" db="EMBL/GenBank/DDBJ databases">
        <title>The genome of the haptophyte Pavlova lutheri (Diacronema luteri, Pavlovales) - a model for lipid biosynthesis in eukaryotic algae.</title>
        <authorList>
            <person name="Hulatt C.J."/>
            <person name="Posewitz M.C."/>
        </authorList>
    </citation>
    <scope>NUCLEOTIDE SEQUENCE</scope>
    <source>
        <strain evidence="3">NIVA-4/92</strain>
    </source>
</reference>
<feature type="region of interest" description="Disordered" evidence="1">
    <location>
        <begin position="403"/>
        <end position="572"/>
    </location>
</feature>
<feature type="compositionally biased region" description="Low complexity" evidence="1">
    <location>
        <begin position="432"/>
        <end position="456"/>
    </location>
</feature>
<organism evidence="3 4">
    <name type="scientific">Diacronema lutheri</name>
    <name type="common">Unicellular marine alga</name>
    <name type="synonym">Monochrysis lutheri</name>
    <dbReference type="NCBI Taxonomy" id="2081491"/>
    <lineage>
        <taxon>Eukaryota</taxon>
        <taxon>Haptista</taxon>
        <taxon>Haptophyta</taxon>
        <taxon>Pavlovophyceae</taxon>
        <taxon>Pavlovales</taxon>
        <taxon>Pavlovaceae</taxon>
        <taxon>Diacronema</taxon>
    </lineage>
</organism>
<feature type="chain" id="PRO_5035167022" evidence="2">
    <location>
        <begin position="17"/>
        <end position="605"/>
    </location>
</feature>
<feature type="compositionally biased region" description="Basic and acidic residues" evidence="1">
    <location>
        <begin position="498"/>
        <end position="509"/>
    </location>
</feature>
<evidence type="ECO:0000313" key="4">
    <source>
        <dbReference type="Proteomes" id="UP000751190"/>
    </source>
</evidence>
<feature type="signal peptide" evidence="2">
    <location>
        <begin position="1"/>
        <end position="16"/>
    </location>
</feature>
<evidence type="ECO:0000256" key="1">
    <source>
        <dbReference type="SAM" id="MobiDB-lite"/>
    </source>
</evidence>
<protein>
    <submittedName>
        <fullName evidence="3">Uncharacterized protein</fullName>
    </submittedName>
</protein>
<sequence>MWHLAAACALLAHAPAGPCCAPAAVRVRARARPASGADIRSPLPHMLATANLVNGAPSAAAGALPIAPAARARPREPRLRDVLRNEDASISAALSSEWRALLRAERVHMPLGGVCVLMWHAAHGRVCAAPATYVLARGAVQLALRRVGTRDPLDRPGARLAAAAAAGALARAAGLACGAAALGGAAGALASCAAAVALLDAARRRGVARRVRAAHQLAEAHAASPLVPPPAPSADSRAWAAASGRQGRAALTALALGATELLWACEEAASALAWACERVLVAWLPAAIARLSTLDYAQARRGAAASVASAAGALSSLPDTLAYQANIRGLQFENFLADSWASWLRLRGKWLREGGKRRGRAKGKAAPADGTDWAAVLETTFQATLTAAKGGWVRWQLDAAKGKAGAGGTDAQPLLPSVGRTAGAAGSGTSGASGATRKALPLPLAAPAREPAARAGGSSGGPWAFTQRKAPPLPWLPAQSREPAANEAVDARGGGRGGGRDDARGEGARARAHAPAARADEGGASGEDAPPSSGPFSALGGWLAALLPGGARAPPAAGAPSPAARAAAAPPAARAVEAEASVVAVTIVGGTVAAPAAADDNRQSV</sequence>
<evidence type="ECO:0000313" key="3">
    <source>
        <dbReference type="EMBL" id="KAG8459883.1"/>
    </source>
</evidence>
<gene>
    <name evidence="3" type="ORF">KFE25_010932</name>
</gene>
<accession>A0A8J5XAJ7</accession>
<dbReference type="Proteomes" id="UP000751190">
    <property type="component" value="Unassembled WGS sequence"/>
</dbReference>
<dbReference type="EMBL" id="JAGTXO010000036">
    <property type="protein sequence ID" value="KAG8459883.1"/>
    <property type="molecule type" value="Genomic_DNA"/>
</dbReference>
<keyword evidence="2" id="KW-0732">Signal</keyword>
<proteinExistence type="predicted"/>
<name>A0A8J5XAJ7_DIALT</name>
<evidence type="ECO:0000256" key="2">
    <source>
        <dbReference type="SAM" id="SignalP"/>
    </source>
</evidence>
<comment type="caution">
    <text evidence="3">The sequence shown here is derived from an EMBL/GenBank/DDBJ whole genome shotgun (WGS) entry which is preliminary data.</text>
</comment>
<feature type="compositionally biased region" description="Low complexity" evidence="1">
    <location>
        <begin position="543"/>
        <end position="572"/>
    </location>
</feature>
<dbReference type="OrthoDB" id="10686346at2759"/>
<keyword evidence="4" id="KW-1185">Reference proteome</keyword>
<dbReference type="AlphaFoldDB" id="A0A8J5XAJ7"/>